<feature type="region of interest" description="Disordered" evidence="1">
    <location>
        <begin position="371"/>
        <end position="409"/>
    </location>
</feature>
<reference evidence="2" key="1">
    <citation type="journal article" date="2021" name="Nat. Commun.">
        <title>Genetic determinants of endophytism in the Arabidopsis root mycobiome.</title>
        <authorList>
            <person name="Mesny F."/>
            <person name="Miyauchi S."/>
            <person name="Thiergart T."/>
            <person name="Pickel B."/>
            <person name="Atanasova L."/>
            <person name="Karlsson M."/>
            <person name="Huettel B."/>
            <person name="Barry K.W."/>
            <person name="Haridas S."/>
            <person name="Chen C."/>
            <person name="Bauer D."/>
            <person name="Andreopoulos W."/>
            <person name="Pangilinan J."/>
            <person name="LaButti K."/>
            <person name="Riley R."/>
            <person name="Lipzen A."/>
            <person name="Clum A."/>
            <person name="Drula E."/>
            <person name="Henrissat B."/>
            <person name="Kohler A."/>
            <person name="Grigoriev I.V."/>
            <person name="Martin F.M."/>
            <person name="Hacquard S."/>
        </authorList>
    </citation>
    <scope>NUCLEOTIDE SEQUENCE</scope>
    <source>
        <strain evidence="2">MPI-CAGE-AT-0016</strain>
    </source>
</reference>
<evidence type="ECO:0000313" key="2">
    <source>
        <dbReference type="EMBL" id="KAH7368883.1"/>
    </source>
</evidence>
<evidence type="ECO:0000313" key="3">
    <source>
        <dbReference type="Proteomes" id="UP000813385"/>
    </source>
</evidence>
<dbReference type="OrthoDB" id="3432781at2759"/>
<feature type="compositionally biased region" description="Basic residues" evidence="1">
    <location>
        <begin position="398"/>
        <end position="409"/>
    </location>
</feature>
<name>A0A8K0TNT7_9PEZI</name>
<sequence>MTTSWPRVGKPFPPMPYRLRDGPKLRVFTDDLFGYHDVEFIDMVFAGPKNKSSEVYKARIDGKLCCLKVFHRPEVPLCFSKPSERTSEVMFDFMDDLPKSDKALIWDQTMSFYNECRVYGRLKETGNEHLAGEVYGYVKFEGDDERYLEERWNCRMRHEQKLVNGPVWDTDAWEDRPKARPHFAIIKEWLGDPNIETTRHGVFQKTEAGERHATAKDLPQMLETLHQLHKLGIVYRNIDFTQFVDGKFFNFDSAWTIPHKLGPEGGVFPSWAFPSMASWDLRCFQEKVIDEYNSTADYLNSWLAPGERRMPRSRLRAHPYVASEASPDREDVEITRVTRLKTLRPRPVAYGPSLPLIDGVQDTWQLVYTTPPRYDPSAYGRENLGKRKRDSDVGKGKGNGKGKEKKRKV</sequence>
<keyword evidence="3" id="KW-1185">Reference proteome</keyword>
<dbReference type="EMBL" id="JAGPXD010000002">
    <property type="protein sequence ID" value="KAH7368883.1"/>
    <property type="molecule type" value="Genomic_DNA"/>
</dbReference>
<protein>
    <submittedName>
        <fullName evidence="2">Uncharacterized protein</fullName>
    </submittedName>
</protein>
<proteinExistence type="predicted"/>
<comment type="caution">
    <text evidence="2">The sequence shown here is derived from an EMBL/GenBank/DDBJ whole genome shotgun (WGS) entry which is preliminary data.</text>
</comment>
<dbReference type="AlphaFoldDB" id="A0A8K0TNT7"/>
<accession>A0A8K0TNT7</accession>
<dbReference type="Pfam" id="PF13095">
    <property type="entry name" value="FTA2"/>
    <property type="match status" value="1"/>
</dbReference>
<feature type="compositionally biased region" description="Basic and acidic residues" evidence="1">
    <location>
        <begin position="383"/>
        <end position="395"/>
    </location>
</feature>
<evidence type="ECO:0000256" key="1">
    <source>
        <dbReference type="SAM" id="MobiDB-lite"/>
    </source>
</evidence>
<gene>
    <name evidence="2" type="ORF">B0T11DRAFT_337954</name>
</gene>
<dbReference type="Proteomes" id="UP000813385">
    <property type="component" value="Unassembled WGS sequence"/>
</dbReference>
<dbReference type="InterPro" id="IPR025213">
    <property type="entry name" value="Sim4_Fta2"/>
</dbReference>
<organism evidence="2 3">
    <name type="scientific">Plectosphaerella cucumerina</name>
    <dbReference type="NCBI Taxonomy" id="40658"/>
    <lineage>
        <taxon>Eukaryota</taxon>
        <taxon>Fungi</taxon>
        <taxon>Dikarya</taxon>
        <taxon>Ascomycota</taxon>
        <taxon>Pezizomycotina</taxon>
        <taxon>Sordariomycetes</taxon>
        <taxon>Hypocreomycetidae</taxon>
        <taxon>Glomerellales</taxon>
        <taxon>Plectosphaerellaceae</taxon>
        <taxon>Plectosphaerella</taxon>
    </lineage>
</organism>